<dbReference type="Proteomes" id="UP001149719">
    <property type="component" value="Unassembled WGS sequence"/>
</dbReference>
<comment type="caution">
    <text evidence="1">The sequence shown here is derived from an EMBL/GenBank/DDBJ whole genome shotgun (WGS) entry which is preliminary data.</text>
</comment>
<accession>A0ABT4JQZ9</accession>
<name>A0ABT4JQZ9_9GAMM</name>
<evidence type="ECO:0000313" key="2">
    <source>
        <dbReference type="Proteomes" id="UP001149719"/>
    </source>
</evidence>
<organism evidence="1 2">
    <name type="scientific">Marinomonas phaeophyticola</name>
    <dbReference type="NCBI Taxonomy" id="3004091"/>
    <lineage>
        <taxon>Bacteria</taxon>
        <taxon>Pseudomonadati</taxon>
        <taxon>Pseudomonadota</taxon>
        <taxon>Gammaproteobacteria</taxon>
        <taxon>Oceanospirillales</taxon>
        <taxon>Oceanospirillaceae</taxon>
        <taxon>Marinomonas</taxon>
    </lineage>
</organism>
<protein>
    <submittedName>
        <fullName evidence="1">Uncharacterized protein</fullName>
    </submittedName>
</protein>
<evidence type="ECO:0000313" key="1">
    <source>
        <dbReference type="EMBL" id="MCZ2720706.1"/>
    </source>
</evidence>
<dbReference type="RefSeq" id="WP_269122807.1">
    <property type="nucleotide sequence ID" value="NZ_JAPUBN010000010.1"/>
</dbReference>
<proteinExistence type="predicted"/>
<reference evidence="1" key="1">
    <citation type="submission" date="2022-12" db="EMBL/GenBank/DDBJ databases">
        <title>Marinomonas 15G1-11 sp. nov, isolated from marine algae.</title>
        <authorList>
            <person name="Butt M."/>
            <person name="Choi D.G."/>
            <person name="Kim J.M."/>
            <person name="Lee J.K."/>
            <person name="Baek J.H."/>
            <person name="Jeon C.O."/>
        </authorList>
    </citation>
    <scope>NUCLEOTIDE SEQUENCE</scope>
    <source>
        <strain evidence="1">15G1-11</strain>
    </source>
</reference>
<dbReference type="EMBL" id="JAPUBN010000010">
    <property type="protein sequence ID" value="MCZ2720706.1"/>
    <property type="molecule type" value="Genomic_DNA"/>
</dbReference>
<sequence length="61" mass="7335">MRSENLLYPINWNLNQDDQGLSPSHPTRMIELNQQLLLGRDYAKQTRFVEEWEYALELNNK</sequence>
<keyword evidence="2" id="KW-1185">Reference proteome</keyword>
<gene>
    <name evidence="1" type="ORF">O1D97_03355</name>
</gene>